<dbReference type="RefSeq" id="WP_344716252.1">
    <property type="nucleotide sequence ID" value="NZ_BAAAVS010000002.1"/>
</dbReference>
<keyword evidence="1" id="KW-0732">Signal</keyword>
<keyword evidence="3" id="KW-1185">Reference proteome</keyword>
<protein>
    <submittedName>
        <fullName evidence="2">Uncharacterized protein</fullName>
    </submittedName>
</protein>
<feature type="signal peptide" evidence="1">
    <location>
        <begin position="1"/>
        <end position="19"/>
    </location>
</feature>
<name>A0ABP6KWL0_9ACTN</name>
<reference evidence="3" key="1">
    <citation type="journal article" date="2019" name="Int. J. Syst. Evol. Microbiol.">
        <title>The Global Catalogue of Microorganisms (GCM) 10K type strain sequencing project: providing services to taxonomists for standard genome sequencing and annotation.</title>
        <authorList>
            <consortium name="The Broad Institute Genomics Platform"/>
            <consortium name="The Broad Institute Genome Sequencing Center for Infectious Disease"/>
            <person name="Wu L."/>
            <person name="Ma J."/>
        </authorList>
    </citation>
    <scope>NUCLEOTIDE SEQUENCE [LARGE SCALE GENOMIC DNA]</scope>
    <source>
        <strain evidence="3">JCM 14234</strain>
    </source>
</reference>
<comment type="caution">
    <text evidence="2">The sequence shown here is derived from an EMBL/GenBank/DDBJ whole genome shotgun (WGS) entry which is preliminary data.</text>
</comment>
<sequence length="113" mass="11978">MKKAIAAMFIAAAATTGLAAPASAAVSVTYTVEADTPDVLIAYSPGQWQRYTLSYSNLAGRYALGINTRPERAENMFIAIKGSTSQHCRIRVQGAVIAVDNSPIQAVCWARSA</sequence>
<organism evidence="2 3">
    <name type="scientific">Gordonia defluvii</name>
    <dbReference type="NCBI Taxonomy" id="283718"/>
    <lineage>
        <taxon>Bacteria</taxon>
        <taxon>Bacillati</taxon>
        <taxon>Actinomycetota</taxon>
        <taxon>Actinomycetes</taxon>
        <taxon>Mycobacteriales</taxon>
        <taxon>Gordoniaceae</taxon>
        <taxon>Gordonia</taxon>
    </lineage>
</organism>
<evidence type="ECO:0000313" key="3">
    <source>
        <dbReference type="Proteomes" id="UP001501035"/>
    </source>
</evidence>
<gene>
    <name evidence="2" type="ORF">GCM10010528_04430</name>
</gene>
<proteinExistence type="predicted"/>
<evidence type="ECO:0000256" key="1">
    <source>
        <dbReference type="SAM" id="SignalP"/>
    </source>
</evidence>
<evidence type="ECO:0000313" key="2">
    <source>
        <dbReference type="EMBL" id="GAA3025641.1"/>
    </source>
</evidence>
<feature type="chain" id="PRO_5045826782" evidence="1">
    <location>
        <begin position="20"/>
        <end position="113"/>
    </location>
</feature>
<dbReference type="EMBL" id="BAAAVS010000002">
    <property type="protein sequence ID" value="GAA3025641.1"/>
    <property type="molecule type" value="Genomic_DNA"/>
</dbReference>
<accession>A0ABP6KWL0</accession>
<dbReference type="Proteomes" id="UP001501035">
    <property type="component" value="Unassembled WGS sequence"/>
</dbReference>